<dbReference type="EMBL" id="CP002858">
    <property type="protein sequence ID" value="AEI14693.1"/>
    <property type="molecule type" value="Genomic_DNA"/>
</dbReference>
<dbReference type="Proteomes" id="UP000006621">
    <property type="component" value="Chromosome"/>
</dbReference>
<evidence type="ECO:0000259" key="7">
    <source>
        <dbReference type="SMART" id="SM01340"/>
    </source>
</evidence>
<dbReference type="CDD" id="cd16926">
    <property type="entry name" value="HATPase_MutL-MLH-PMS-like"/>
    <property type="match status" value="1"/>
</dbReference>
<dbReference type="Pfam" id="PF01119">
    <property type="entry name" value="DNA_mis_repair"/>
    <property type="match status" value="1"/>
</dbReference>
<dbReference type="GO" id="GO:0006298">
    <property type="term" value="P:mismatch repair"/>
    <property type="evidence" value="ECO:0007669"/>
    <property type="project" value="UniProtKB-UniRule"/>
</dbReference>
<dbReference type="InterPro" id="IPR013507">
    <property type="entry name" value="DNA_mismatch_S5_2-like"/>
</dbReference>
<dbReference type="GO" id="GO:0030983">
    <property type="term" value="F:mismatched DNA binding"/>
    <property type="evidence" value="ECO:0007669"/>
    <property type="project" value="InterPro"/>
</dbReference>
<gene>
    <name evidence="5" type="primary">mutL</name>
    <name evidence="8" type="ordered locus">Flexsi_1035</name>
</gene>
<feature type="domain" description="DNA mismatch repair protein S5" evidence="7">
    <location>
        <begin position="212"/>
        <end position="327"/>
    </location>
</feature>
<dbReference type="InterPro" id="IPR020667">
    <property type="entry name" value="DNA_mismatch_repair_MutL"/>
</dbReference>
<dbReference type="SUPFAM" id="SSF54211">
    <property type="entry name" value="Ribosomal protein S5 domain 2-like"/>
    <property type="match status" value="1"/>
</dbReference>
<dbReference type="GO" id="GO:0032300">
    <property type="term" value="C:mismatch repair complex"/>
    <property type="evidence" value="ECO:0007669"/>
    <property type="project" value="InterPro"/>
</dbReference>
<dbReference type="SMART" id="SM01340">
    <property type="entry name" value="DNA_mis_repair"/>
    <property type="match status" value="1"/>
</dbReference>
<dbReference type="InterPro" id="IPR002099">
    <property type="entry name" value="MutL/Mlh/PMS"/>
</dbReference>
<dbReference type="AlphaFoldDB" id="F8E5R2"/>
<dbReference type="InterPro" id="IPR014721">
    <property type="entry name" value="Ribsml_uS5_D2-typ_fold_subgr"/>
</dbReference>
<reference evidence="8 9" key="1">
    <citation type="journal article" date="2011" name="Stand. Genomic Sci.">
        <title>Genome sequence of the moderately thermophilic halophile Flexistipes sinusarabici strain (MAS10).</title>
        <authorList>
            <person name="Lapidus A."/>
            <person name="Chertkov O."/>
            <person name="Nolan M."/>
            <person name="Lucas S."/>
            <person name="Hammon N."/>
            <person name="Deshpande S."/>
            <person name="Cheng J.F."/>
            <person name="Tapia R."/>
            <person name="Han C."/>
            <person name="Goodwin L."/>
            <person name="Pitluck S."/>
            <person name="Liolios K."/>
            <person name="Pagani I."/>
            <person name="Ivanova N."/>
            <person name="Huntemann M."/>
            <person name="Mavromatis K."/>
            <person name="Mikhailova N."/>
            <person name="Pati A."/>
            <person name="Chen A."/>
            <person name="Palaniappan K."/>
            <person name="Land M."/>
            <person name="Hauser L."/>
            <person name="Brambilla E.M."/>
            <person name="Rohde M."/>
            <person name="Abt B."/>
            <person name="Spring S."/>
            <person name="Goker M."/>
            <person name="Bristow J."/>
            <person name="Eisen J.A."/>
            <person name="Markowitz V."/>
            <person name="Hugenholtz P."/>
            <person name="Kyrpides N.C."/>
            <person name="Klenk H.P."/>
            <person name="Woyke T."/>
        </authorList>
    </citation>
    <scope>NUCLEOTIDE SEQUENCE [LARGE SCALE GENOMIC DNA]</scope>
    <source>
        <strain evidence="9">DSM 4947 / MAS 10</strain>
    </source>
</reference>
<organism evidence="8 9">
    <name type="scientific">Flexistipes sinusarabici (strain ATCC 49648 / DSM 4947 / MAS 10)</name>
    <dbReference type="NCBI Taxonomy" id="717231"/>
    <lineage>
        <taxon>Bacteria</taxon>
        <taxon>Pseudomonadati</taxon>
        <taxon>Deferribacterota</taxon>
        <taxon>Deferribacteres</taxon>
        <taxon>Deferribacterales</taxon>
        <taxon>Flexistipitaceae</taxon>
        <taxon>Flexistipes</taxon>
    </lineage>
</organism>
<dbReference type="InterPro" id="IPR020568">
    <property type="entry name" value="Ribosomal_Su5_D2-typ_SF"/>
</dbReference>
<dbReference type="InterPro" id="IPR014790">
    <property type="entry name" value="MutL_C"/>
</dbReference>
<keyword evidence="4 5" id="KW-0234">DNA repair</keyword>
<accession>F8E5R2</accession>
<evidence type="ECO:0000256" key="3">
    <source>
        <dbReference type="ARBA" id="ARBA00022763"/>
    </source>
</evidence>
<dbReference type="Gene3D" id="3.30.1370.100">
    <property type="entry name" value="MutL, C-terminal domain, regulatory subdomain"/>
    <property type="match status" value="1"/>
</dbReference>
<dbReference type="CDD" id="cd00782">
    <property type="entry name" value="MutL_Trans"/>
    <property type="match status" value="1"/>
</dbReference>
<evidence type="ECO:0000256" key="5">
    <source>
        <dbReference type="HAMAP-Rule" id="MF_00149"/>
    </source>
</evidence>
<feature type="domain" description="MutL C-terminal dimerisation" evidence="6">
    <location>
        <begin position="394"/>
        <end position="532"/>
    </location>
</feature>
<comment type="similarity">
    <text evidence="1 5">Belongs to the DNA mismatch repair MutL/HexB family.</text>
</comment>
<evidence type="ECO:0000256" key="4">
    <source>
        <dbReference type="ARBA" id="ARBA00023204"/>
    </source>
</evidence>
<dbReference type="NCBIfam" id="TIGR00585">
    <property type="entry name" value="mutl"/>
    <property type="match status" value="1"/>
</dbReference>
<dbReference type="GO" id="GO:0005524">
    <property type="term" value="F:ATP binding"/>
    <property type="evidence" value="ECO:0007669"/>
    <property type="project" value="InterPro"/>
</dbReference>
<dbReference type="Gene3D" id="3.30.230.10">
    <property type="match status" value="1"/>
</dbReference>
<dbReference type="eggNOG" id="COG0323">
    <property type="taxonomic scope" value="Bacteria"/>
</dbReference>
<dbReference type="SUPFAM" id="SSF118116">
    <property type="entry name" value="DNA mismatch repair protein MutL"/>
    <property type="match status" value="1"/>
</dbReference>
<dbReference type="HAMAP" id="MF_00149">
    <property type="entry name" value="DNA_mis_repair"/>
    <property type="match status" value="1"/>
</dbReference>
<dbReference type="GO" id="GO:0140664">
    <property type="term" value="F:ATP-dependent DNA damage sensor activity"/>
    <property type="evidence" value="ECO:0007669"/>
    <property type="project" value="InterPro"/>
</dbReference>
<dbReference type="GO" id="GO:0016887">
    <property type="term" value="F:ATP hydrolysis activity"/>
    <property type="evidence" value="ECO:0007669"/>
    <property type="project" value="InterPro"/>
</dbReference>
<dbReference type="STRING" id="717231.Flexsi_1035"/>
<dbReference type="PANTHER" id="PTHR10073:SF12">
    <property type="entry name" value="DNA MISMATCH REPAIR PROTEIN MLH1"/>
    <property type="match status" value="1"/>
</dbReference>
<dbReference type="InterPro" id="IPR038973">
    <property type="entry name" value="MutL/Mlh/Pms-like"/>
</dbReference>
<dbReference type="InterPro" id="IPR042120">
    <property type="entry name" value="MutL_C_dimsub"/>
</dbReference>
<evidence type="ECO:0000256" key="2">
    <source>
        <dbReference type="ARBA" id="ARBA00021975"/>
    </source>
</evidence>
<evidence type="ECO:0000256" key="1">
    <source>
        <dbReference type="ARBA" id="ARBA00006082"/>
    </source>
</evidence>
<evidence type="ECO:0000313" key="8">
    <source>
        <dbReference type="EMBL" id="AEI14693.1"/>
    </source>
</evidence>
<dbReference type="SUPFAM" id="SSF55874">
    <property type="entry name" value="ATPase domain of HSP90 chaperone/DNA topoisomerase II/histidine kinase"/>
    <property type="match status" value="1"/>
</dbReference>
<dbReference type="SMART" id="SM00853">
    <property type="entry name" value="MutL_C"/>
    <property type="match status" value="1"/>
</dbReference>
<dbReference type="OrthoDB" id="9763467at2"/>
<dbReference type="Pfam" id="PF13589">
    <property type="entry name" value="HATPase_c_3"/>
    <property type="match status" value="1"/>
</dbReference>
<evidence type="ECO:0000259" key="6">
    <source>
        <dbReference type="SMART" id="SM00853"/>
    </source>
</evidence>
<name>F8E5R2_FLESM</name>
<evidence type="ECO:0000313" key="9">
    <source>
        <dbReference type="Proteomes" id="UP000006621"/>
    </source>
</evidence>
<dbReference type="Gene3D" id="3.30.1540.20">
    <property type="entry name" value="MutL, C-terminal domain, dimerisation subdomain"/>
    <property type="match status" value="1"/>
</dbReference>
<keyword evidence="3 5" id="KW-0227">DNA damage</keyword>
<dbReference type="PROSITE" id="PS00058">
    <property type="entry name" value="DNA_MISMATCH_REPAIR_1"/>
    <property type="match status" value="1"/>
</dbReference>
<dbReference type="InterPro" id="IPR014762">
    <property type="entry name" value="DNA_mismatch_repair_CS"/>
</dbReference>
<protein>
    <recommendedName>
        <fullName evidence="2 5">DNA mismatch repair protein MutL</fullName>
    </recommendedName>
</protein>
<dbReference type="InterPro" id="IPR037198">
    <property type="entry name" value="MutL_C_sf"/>
</dbReference>
<dbReference type="Gene3D" id="3.30.565.10">
    <property type="entry name" value="Histidine kinase-like ATPase, C-terminal domain"/>
    <property type="match status" value="1"/>
</dbReference>
<sequence>MLNNSSEIFQLSGDVSNKIAAGEVVERPVNVVKELVENAVDASSEKITVEIAEGGLNLIKVMDDGKGIFPEDIEKTIDRFATSKIRDINDVYELSSFGFRGEALAAISSVCDFSLVSKRKGYDCLELKSSFGGQPVVKPAAGIEGTIVTVKNLFGNLPARRKFLKSSSAEQREIVKFIRHFMLTNYHLSLRLIVDEKEFFLFPKNESMLDRARKIFKEKKIVHLTNKYENLKIEAVISTPEVQKFRRDSIVLSVNGRVIKDNMLTQAVIQAYKRLIPEGKFPLAAIRLDISPSYMDVNVHPAKLFVKFLNSGEIFSFVYDSILEKLESLTPHGYDSDNYTNLSDTDENRIKSFQYSYNSEEQVSVSDFLTAADTSVSSDESDNIEEVYGYDFRIIGQLFNTVIICEFDDFFYLIDQHIAHERILYEKYKSESSVDTASVVLSEPLVMNLGEEELEILNNNKHVLCDFGFDFESFGGETVKFNKLPSEILNKDVVSEIKTILEETSRLSRKGLKDSSLVVMSCKSAIKAGEKLSKYEMSHLVNELLKTKNPFTCPHGRPIIVKQSKEELFKNFHR</sequence>
<proteinExistence type="inferred from homology"/>
<dbReference type="HOGENOM" id="CLU_004131_4_2_0"/>
<dbReference type="InterPro" id="IPR042121">
    <property type="entry name" value="MutL_C_regsub"/>
</dbReference>
<reference evidence="9" key="2">
    <citation type="submission" date="2011-06" db="EMBL/GenBank/DDBJ databases">
        <title>The complete genome of Flexistipes sinusarabici DSM 4947.</title>
        <authorList>
            <person name="Lucas S."/>
            <person name="Han J."/>
            <person name="Lapidus A."/>
            <person name="Bruce D."/>
            <person name="Goodwin L."/>
            <person name="Pitluck S."/>
            <person name="Peters L."/>
            <person name="Kyrpides N."/>
            <person name="Mavromatis K."/>
            <person name="Ivanova N."/>
            <person name="Mikhailova N."/>
            <person name="Chertkov O."/>
            <person name="Detter J.C."/>
            <person name="Tapia R."/>
            <person name="Han C."/>
            <person name="Land M."/>
            <person name="Hauser L."/>
            <person name="Markowitz V."/>
            <person name="Cheng J.-F."/>
            <person name="Hugenholtz P."/>
            <person name="Woyke T."/>
            <person name="Wu D."/>
            <person name="Spring S."/>
            <person name="Schroeder M."/>
            <person name="Brambilla E."/>
            <person name="Klenk H.-P."/>
            <person name="Eisen J.A."/>
        </authorList>
    </citation>
    <scope>NUCLEOTIDE SEQUENCE [LARGE SCALE GENOMIC DNA]</scope>
    <source>
        <strain evidence="9">DSM 4947 / MAS 10</strain>
    </source>
</reference>
<dbReference type="PANTHER" id="PTHR10073">
    <property type="entry name" value="DNA MISMATCH REPAIR PROTEIN MLH, PMS, MUTL"/>
    <property type="match status" value="1"/>
</dbReference>
<dbReference type="KEGG" id="fsi:Flexsi_1035"/>
<dbReference type="FunFam" id="3.30.565.10:FF:000003">
    <property type="entry name" value="DNA mismatch repair endonuclease MutL"/>
    <property type="match status" value="1"/>
</dbReference>
<comment type="function">
    <text evidence="5">This protein is involved in the repair of mismatches in DNA. It is required for dam-dependent methyl-directed DNA mismatch repair. May act as a 'molecular matchmaker', a protein that promotes the formation of a stable complex between two or more DNA-binding proteins in an ATP-dependent manner without itself being part of a final effector complex.</text>
</comment>
<dbReference type="Pfam" id="PF08676">
    <property type="entry name" value="MutL_C"/>
    <property type="match status" value="1"/>
</dbReference>
<keyword evidence="9" id="KW-1185">Reference proteome</keyword>
<dbReference type="InterPro" id="IPR036890">
    <property type="entry name" value="HATPase_C_sf"/>
</dbReference>
<dbReference type="RefSeq" id="WP_013886183.1">
    <property type="nucleotide sequence ID" value="NC_015672.1"/>
</dbReference>